<evidence type="ECO:0000313" key="2">
    <source>
        <dbReference type="EMBL" id="CAD7263332.1"/>
    </source>
</evidence>
<organism evidence="2">
    <name type="scientific">Timema shepardi</name>
    <name type="common">Walking stick</name>
    <dbReference type="NCBI Taxonomy" id="629360"/>
    <lineage>
        <taxon>Eukaryota</taxon>
        <taxon>Metazoa</taxon>
        <taxon>Ecdysozoa</taxon>
        <taxon>Arthropoda</taxon>
        <taxon>Hexapoda</taxon>
        <taxon>Insecta</taxon>
        <taxon>Pterygota</taxon>
        <taxon>Neoptera</taxon>
        <taxon>Polyneoptera</taxon>
        <taxon>Phasmatodea</taxon>
        <taxon>Timematodea</taxon>
        <taxon>Timematoidea</taxon>
        <taxon>Timematidae</taxon>
        <taxon>Timema</taxon>
    </lineage>
</organism>
<reference evidence="2" key="1">
    <citation type="submission" date="2020-11" db="EMBL/GenBank/DDBJ databases">
        <authorList>
            <person name="Tran Van P."/>
        </authorList>
    </citation>
    <scope>NUCLEOTIDE SEQUENCE</scope>
</reference>
<accession>A0A7R9G1C1</accession>
<dbReference type="EMBL" id="OC003455">
    <property type="protein sequence ID" value="CAD7263332.1"/>
    <property type="molecule type" value="Genomic_DNA"/>
</dbReference>
<feature type="compositionally biased region" description="Polar residues" evidence="1">
    <location>
        <begin position="166"/>
        <end position="175"/>
    </location>
</feature>
<name>A0A7R9G1C1_TIMSH</name>
<feature type="region of interest" description="Disordered" evidence="1">
    <location>
        <begin position="161"/>
        <end position="186"/>
    </location>
</feature>
<proteinExistence type="predicted"/>
<sequence length="445" mass="50924">MKVQEFTDLRGHETTCWVDMTNGRHVCSQDTENGGKKREEYKEIENGEREKELKCVIKREVNREEYKEGEDKRKKKLEKARMKVIEKELECFIKREKDLKVRRGKRDEDRENRVDHTRSRVDMCSHLVSTTEPVESSLPPPLTSDTESICHTTHLYNMSAAHGPITSRSHTQTRGGQDDPRVEPQTVRTTPPFSLDIICGLGGLSLGVGVCCVKWKKKGRRELRVFEKDRQDIFLSLLLVIVVAAEEHCKRLEVMAFVTRPSSFNHWSTVLRRCFIGLLSVSIVAMLVAPASADDGTFFLKASKTVPRIGRRGDFDNFFLKASKSVPRIGRRGNFAPMLANALVVLSSTAEDGEIEVRISPEGRERNAIPWFGADDTVLKPSRRADGVSWSNIERAMEESPEMWSSGLYRDNLMTKDDEYEYPRMRRETAELSKELEETRTQPEV</sequence>
<dbReference type="AlphaFoldDB" id="A0A7R9G1C1"/>
<protein>
    <submittedName>
        <fullName evidence="2">Uncharacterized protein</fullName>
    </submittedName>
</protein>
<gene>
    <name evidence="2" type="ORF">TSIB3V08_LOCUS7412</name>
</gene>
<evidence type="ECO:0000256" key="1">
    <source>
        <dbReference type="SAM" id="MobiDB-lite"/>
    </source>
</evidence>